<reference evidence="2 3" key="1">
    <citation type="journal article" date="2019" name="Commun. Biol.">
        <title>The bagworm genome reveals a unique fibroin gene that provides high tensile strength.</title>
        <authorList>
            <person name="Kono N."/>
            <person name="Nakamura H."/>
            <person name="Ohtoshi R."/>
            <person name="Tomita M."/>
            <person name="Numata K."/>
            <person name="Arakawa K."/>
        </authorList>
    </citation>
    <scope>NUCLEOTIDE SEQUENCE [LARGE SCALE GENOMIC DNA]</scope>
</reference>
<gene>
    <name evidence="2" type="ORF">EVAR_45396_1</name>
</gene>
<evidence type="ECO:0000313" key="3">
    <source>
        <dbReference type="Proteomes" id="UP000299102"/>
    </source>
</evidence>
<feature type="chain" id="PRO_5020022220" evidence="1">
    <location>
        <begin position="30"/>
        <end position="134"/>
    </location>
</feature>
<evidence type="ECO:0000313" key="2">
    <source>
        <dbReference type="EMBL" id="GBP53523.1"/>
    </source>
</evidence>
<dbReference type="Proteomes" id="UP000299102">
    <property type="component" value="Unassembled WGS sequence"/>
</dbReference>
<proteinExistence type="predicted"/>
<keyword evidence="3" id="KW-1185">Reference proteome</keyword>
<keyword evidence="1" id="KW-0732">Signal</keyword>
<dbReference type="OrthoDB" id="10017160at2759"/>
<dbReference type="AlphaFoldDB" id="A0A4C1WRD6"/>
<protein>
    <submittedName>
        <fullName evidence="2">Uncharacterized protein</fullName>
    </submittedName>
</protein>
<accession>A0A4C1WRD6</accession>
<organism evidence="2 3">
    <name type="scientific">Eumeta variegata</name>
    <name type="common">Bagworm moth</name>
    <name type="synonym">Eumeta japonica</name>
    <dbReference type="NCBI Taxonomy" id="151549"/>
    <lineage>
        <taxon>Eukaryota</taxon>
        <taxon>Metazoa</taxon>
        <taxon>Ecdysozoa</taxon>
        <taxon>Arthropoda</taxon>
        <taxon>Hexapoda</taxon>
        <taxon>Insecta</taxon>
        <taxon>Pterygota</taxon>
        <taxon>Neoptera</taxon>
        <taxon>Endopterygota</taxon>
        <taxon>Lepidoptera</taxon>
        <taxon>Glossata</taxon>
        <taxon>Ditrysia</taxon>
        <taxon>Tineoidea</taxon>
        <taxon>Psychidae</taxon>
        <taxon>Oiketicinae</taxon>
        <taxon>Eumeta</taxon>
    </lineage>
</organism>
<dbReference type="EMBL" id="BGZK01000627">
    <property type="protein sequence ID" value="GBP53523.1"/>
    <property type="molecule type" value="Genomic_DNA"/>
</dbReference>
<name>A0A4C1WRD6_EUMVA</name>
<comment type="caution">
    <text evidence="2">The sequence shown here is derived from an EMBL/GenBank/DDBJ whole genome shotgun (WGS) entry which is preliminary data.</text>
</comment>
<sequence>MKENKNIHVVTLLRRRVSLLCCWIISVESQQPKPRPRNDYLDYGSRVRFIAPEATNKRRYLDTAKSQIRSAVRLMIETDKRVTYQQIPTSLGITQVHKIVHECLTVKKLYTQSITCNLTDAQKLRRFNRCREMM</sequence>
<feature type="signal peptide" evidence="1">
    <location>
        <begin position="1"/>
        <end position="29"/>
    </location>
</feature>
<evidence type="ECO:0000256" key="1">
    <source>
        <dbReference type="SAM" id="SignalP"/>
    </source>
</evidence>